<evidence type="ECO:0000256" key="7">
    <source>
        <dbReference type="ARBA" id="ARBA00022723"/>
    </source>
</evidence>
<evidence type="ECO:0000256" key="4">
    <source>
        <dbReference type="ARBA" id="ARBA00022645"/>
    </source>
</evidence>
<dbReference type="InterPro" id="IPR007365">
    <property type="entry name" value="TFR-like_dimer_dom"/>
</dbReference>
<dbReference type="FunFam" id="1.20.930.40:FF:000001">
    <property type="entry name" value="N-acetylated-alpha-linked acidic dipeptidase 2"/>
    <property type="match status" value="1"/>
</dbReference>
<dbReference type="SUPFAM" id="SSF47672">
    <property type="entry name" value="Transferrin receptor-like dimerisation domain"/>
    <property type="match status" value="1"/>
</dbReference>
<comment type="catalytic activity">
    <reaction evidence="15">
        <text>Release of an unsubstituted, C-terminal glutamyl residue, typically from Ac-Asp-Glu or folylpoly-gamma-glutamates.</text>
        <dbReference type="EC" id="3.4.17.21"/>
    </reaction>
</comment>
<evidence type="ECO:0000256" key="17">
    <source>
        <dbReference type="SAM" id="Phobius"/>
    </source>
</evidence>
<reference evidence="21 22" key="1">
    <citation type="submission" date="2020-08" db="EMBL/GenBank/DDBJ databases">
        <authorList>
            <person name="Hejnol A."/>
        </authorList>
    </citation>
    <scope>NUCLEOTIDE SEQUENCE [LARGE SCALE GENOMIC DNA]</scope>
</reference>
<dbReference type="FunFam" id="3.40.630.10:FF:000009">
    <property type="entry name" value="N-acetylated-alpha-linked acidic dipeptidase 2"/>
    <property type="match status" value="1"/>
</dbReference>
<keyword evidence="11 17" id="KW-1133">Transmembrane helix</keyword>
<dbReference type="InterPro" id="IPR036757">
    <property type="entry name" value="TFR-like_dimer_dom_sf"/>
</dbReference>
<keyword evidence="5" id="KW-0645">Protease</keyword>
<organism evidence="21 22">
    <name type="scientific">Dimorphilus gyrociliatus</name>
    <dbReference type="NCBI Taxonomy" id="2664684"/>
    <lineage>
        <taxon>Eukaryota</taxon>
        <taxon>Metazoa</taxon>
        <taxon>Spiralia</taxon>
        <taxon>Lophotrochozoa</taxon>
        <taxon>Annelida</taxon>
        <taxon>Polychaeta</taxon>
        <taxon>Polychaeta incertae sedis</taxon>
        <taxon>Dinophilidae</taxon>
        <taxon>Dimorphilus</taxon>
    </lineage>
</organism>
<comment type="subcellular location">
    <subcellularLocation>
        <location evidence="2">Membrane</location>
        <topology evidence="2">Single-pass type II membrane protein</topology>
    </subcellularLocation>
</comment>
<evidence type="ECO:0000313" key="21">
    <source>
        <dbReference type="EMBL" id="CAD5119490.1"/>
    </source>
</evidence>
<feature type="domain" description="PA" evidence="18">
    <location>
        <begin position="194"/>
        <end position="282"/>
    </location>
</feature>
<comment type="cofactor">
    <cofactor evidence="1">
        <name>Zn(2+)</name>
        <dbReference type="ChEBI" id="CHEBI:29105"/>
    </cofactor>
</comment>
<dbReference type="InterPro" id="IPR007484">
    <property type="entry name" value="Peptidase_M28"/>
</dbReference>
<evidence type="ECO:0000256" key="12">
    <source>
        <dbReference type="ARBA" id="ARBA00023049"/>
    </source>
</evidence>
<evidence type="ECO:0000256" key="6">
    <source>
        <dbReference type="ARBA" id="ARBA00022692"/>
    </source>
</evidence>
<dbReference type="EC" id="3.4.17.21" evidence="16"/>
<dbReference type="InterPro" id="IPR039373">
    <property type="entry name" value="Peptidase_M28B"/>
</dbReference>
<evidence type="ECO:0000256" key="13">
    <source>
        <dbReference type="ARBA" id="ARBA00023136"/>
    </source>
</evidence>
<keyword evidence="13 17" id="KW-0472">Membrane</keyword>
<comment type="caution">
    <text evidence="21">The sequence shown here is derived from an EMBL/GenBank/DDBJ whole genome shotgun (WGS) entry which is preliminary data.</text>
</comment>
<dbReference type="AlphaFoldDB" id="A0A7I8VUU1"/>
<dbReference type="Pfam" id="PF04253">
    <property type="entry name" value="TFR_dimer"/>
    <property type="match status" value="1"/>
</dbReference>
<dbReference type="CDD" id="cd08022">
    <property type="entry name" value="M28_PSMA_like"/>
    <property type="match status" value="1"/>
</dbReference>
<dbReference type="Gene3D" id="1.20.930.40">
    <property type="entry name" value="Transferrin receptor-like, dimerisation domain"/>
    <property type="match status" value="1"/>
</dbReference>
<protein>
    <recommendedName>
        <fullName evidence="16">glutamate carboxypeptidase II</fullName>
        <ecNumber evidence="16">3.4.17.21</ecNumber>
    </recommendedName>
</protein>
<name>A0A7I8VUU1_9ANNE</name>
<feature type="domain" description="Transferrin receptor-like dimerisation" evidence="19">
    <location>
        <begin position="668"/>
        <end position="786"/>
    </location>
</feature>
<feature type="domain" description="Peptidase M28" evidence="20">
    <location>
        <begin position="390"/>
        <end position="598"/>
    </location>
</feature>
<dbReference type="SUPFAM" id="SSF52025">
    <property type="entry name" value="PA domain"/>
    <property type="match status" value="1"/>
</dbReference>
<dbReference type="SUPFAM" id="SSF53187">
    <property type="entry name" value="Zn-dependent exopeptidases"/>
    <property type="match status" value="1"/>
</dbReference>
<dbReference type="EMBL" id="CAJFCJ010000010">
    <property type="protein sequence ID" value="CAD5119490.1"/>
    <property type="molecule type" value="Genomic_DNA"/>
</dbReference>
<comment type="similarity">
    <text evidence="3">Belongs to the peptidase M28 family. M28B subfamily.</text>
</comment>
<evidence type="ECO:0000256" key="16">
    <source>
        <dbReference type="ARBA" id="ARBA00066561"/>
    </source>
</evidence>
<evidence type="ECO:0000313" key="22">
    <source>
        <dbReference type="Proteomes" id="UP000549394"/>
    </source>
</evidence>
<keyword evidence="6 17" id="KW-0812">Transmembrane</keyword>
<proteinExistence type="inferred from homology"/>
<keyword evidence="8" id="KW-0378">Hydrolase</keyword>
<dbReference type="GO" id="GO:0006508">
    <property type="term" value="P:proteolysis"/>
    <property type="evidence" value="ECO:0007669"/>
    <property type="project" value="UniProtKB-KW"/>
</dbReference>
<keyword evidence="7" id="KW-0479">Metal-binding</keyword>
<dbReference type="OrthoDB" id="5841748at2759"/>
<evidence type="ECO:0000256" key="14">
    <source>
        <dbReference type="ARBA" id="ARBA00023180"/>
    </source>
</evidence>
<dbReference type="Pfam" id="PF04389">
    <property type="entry name" value="Peptidase_M28"/>
    <property type="match status" value="1"/>
</dbReference>
<evidence type="ECO:0000259" key="18">
    <source>
        <dbReference type="Pfam" id="PF02225"/>
    </source>
</evidence>
<dbReference type="InterPro" id="IPR046450">
    <property type="entry name" value="PA_dom_sf"/>
</dbReference>
<accession>A0A7I8VUU1</accession>
<evidence type="ECO:0000256" key="15">
    <source>
        <dbReference type="ARBA" id="ARBA00052003"/>
    </source>
</evidence>
<keyword evidence="4" id="KW-0121">Carboxypeptidase</keyword>
<evidence type="ECO:0000256" key="11">
    <source>
        <dbReference type="ARBA" id="ARBA00022989"/>
    </source>
</evidence>
<dbReference type="PANTHER" id="PTHR10404">
    <property type="entry name" value="N-ACETYLATED-ALPHA-LINKED ACIDIC DIPEPTIDASE"/>
    <property type="match status" value="1"/>
</dbReference>
<evidence type="ECO:0000256" key="9">
    <source>
        <dbReference type="ARBA" id="ARBA00022833"/>
    </source>
</evidence>
<dbReference type="GO" id="GO:0016020">
    <property type="term" value="C:membrane"/>
    <property type="evidence" value="ECO:0007669"/>
    <property type="project" value="UniProtKB-SubCell"/>
</dbReference>
<dbReference type="Gene3D" id="3.50.30.30">
    <property type="match status" value="1"/>
</dbReference>
<keyword evidence="12" id="KW-0482">Metalloprotease</keyword>
<evidence type="ECO:0000259" key="20">
    <source>
        <dbReference type="Pfam" id="PF04389"/>
    </source>
</evidence>
<keyword evidence="22" id="KW-1185">Reference proteome</keyword>
<dbReference type="Gene3D" id="3.40.630.10">
    <property type="entry name" value="Zn peptidases"/>
    <property type="match status" value="1"/>
</dbReference>
<evidence type="ECO:0000256" key="1">
    <source>
        <dbReference type="ARBA" id="ARBA00001947"/>
    </source>
</evidence>
<gene>
    <name evidence="21" type="ORF">DGYR_LOCUS7726</name>
</gene>
<evidence type="ECO:0000256" key="8">
    <source>
        <dbReference type="ARBA" id="ARBA00022801"/>
    </source>
</evidence>
<evidence type="ECO:0000256" key="2">
    <source>
        <dbReference type="ARBA" id="ARBA00004606"/>
    </source>
</evidence>
<dbReference type="GO" id="GO:0004181">
    <property type="term" value="F:metallocarboxypeptidase activity"/>
    <property type="evidence" value="ECO:0007669"/>
    <property type="project" value="UniProtKB-EC"/>
</dbReference>
<evidence type="ECO:0000256" key="5">
    <source>
        <dbReference type="ARBA" id="ARBA00022670"/>
    </source>
</evidence>
<feature type="transmembrane region" description="Helical" evidence="17">
    <location>
        <begin position="38"/>
        <end position="58"/>
    </location>
</feature>
<keyword evidence="10" id="KW-0735">Signal-anchor</keyword>
<evidence type="ECO:0000256" key="10">
    <source>
        <dbReference type="ARBA" id="ARBA00022968"/>
    </source>
</evidence>
<dbReference type="PANTHER" id="PTHR10404:SF77">
    <property type="entry name" value="GLUTAMATE CARBOXYPEPTIDASE 2 HOMOLOG"/>
    <property type="match status" value="1"/>
</dbReference>
<keyword evidence="14" id="KW-0325">Glycoprotein</keyword>
<dbReference type="GO" id="GO:0046872">
    <property type="term" value="F:metal ion binding"/>
    <property type="evidence" value="ECO:0007669"/>
    <property type="project" value="UniProtKB-KW"/>
</dbReference>
<dbReference type="InterPro" id="IPR003137">
    <property type="entry name" value="PA_domain"/>
</dbReference>
<dbReference type="CDD" id="cd02121">
    <property type="entry name" value="PA_GCPII_like"/>
    <property type="match status" value="1"/>
</dbReference>
<evidence type="ECO:0000259" key="19">
    <source>
        <dbReference type="Pfam" id="PF04253"/>
    </source>
</evidence>
<dbReference type="Proteomes" id="UP000549394">
    <property type="component" value="Unassembled WGS sequence"/>
</dbReference>
<evidence type="ECO:0000256" key="3">
    <source>
        <dbReference type="ARBA" id="ARBA00005634"/>
    </source>
</evidence>
<sequence>MLVCCIIKTQLEYIYILYTVYLPFNHKIRMSKSNKCPCLKYFIFLAGAFAIGFLIAWFSRGSLVENVEKNQTFYKGFQEKLVNNIVEMVEGKYIKKYLRTYAGKPHLAGTPQDKINAETLYKFWKGLGYETKIIPYKVLLSYPVGDPKESNLVEFAKSNGLWRSAIFEKKLGKAIYNYSEMVQPFNGFSGSGDVRGTLVYVNYGREEDFQYLKNKFNINFQGKIVIAKYGKIFRGDKAKTAQRWKAEGIILFTAPLDYAPESVGKPFPEGILMPSSGVQRGSLLLGGDQLTPDFAATNNTYSYRISEAEISDSIKIPVIPISYEDAQSLLEHETIDDATIKEKLPSDWKHGLKLKKIDTSIYFTYDNSFNLQRTVRVNVNVSKELRTTYNVHATIKGTTEEDRYVIVGNHRDAWTHGSIDPSSGTATMLEISRVISKVHRERGWRPRRSIIFCSWAAEEQGLIGSTEWVEQYGHILSNRAIAYINTDIAVQGTDTFRGRVSSSLIETVLLEATKAVKNPNKQEIKDGRNTVFDTWKKYYPCKQNPEKPYLIPLGSGSDFEPFVTRLGVTSVDLRYSFDPRKPLSSYPLYHTMYETIELVEKYYDPDYSYHASISKIMLYMALRLVDSDILPFEPILFSEQLGNSIKSFSKKAMNVASDVAKMPNKVKDSLDDLLRAADELKKRSKSFDSVLKSVDKTRHLNVRSINDRLMEIERHFIHPQGLPNRPRMRNLLLSPSVYNSYSATPLPGLYDTLFEIEKKQKTSWKKVHKQISLLSNAVREAAASLECTSNFMI</sequence>
<dbReference type="Pfam" id="PF02225">
    <property type="entry name" value="PA"/>
    <property type="match status" value="1"/>
</dbReference>
<keyword evidence="9" id="KW-0862">Zinc</keyword>